<reference evidence="1" key="1">
    <citation type="submission" date="2021-04" db="EMBL/GenBank/DDBJ databases">
        <authorList>
            <consortium name="Wellcome Sanger Institute Data Sharing"/>
        </authorList>
    </citation>
    <scope>NUCLEOTIDE SEQUENCE [LARGE SCALE GENOMIC DNA]</scope>
</reference>
<dbReference type="InParanoid" id="A0A3Q1IWL9"/>
<organism evidence="1 2">
    <name type="scientific">Anabas testudineus</name>
    <name type="common">Climbing perch</name>
    <name type="synonym">Anthias testudineus</name>
    <dbReference type="NCBI Taxonomy" id="64144"/>
    <lineage>
        <taxon>Eukaryota</taxon>
        <taxon>Metazoa</taxon>
        <taxon>Chordata</taxon>
        <taxon>Craniata</taxon>
        <taxon>Vertebrata</taxon>
        <taxon>Euteleostomi</taxon>
        <taxon>Actinopterygii</taxon>
        <taxon>Neopterygii</taxon>
        <taxon>Teleostei</taxon>
        <taxon>Neoteleostei</taxon>
        <taxon>Acanthomorphata</taxon>
        <taxon>Anabantaria</taxon>
        <taxon>Anabantiformes</taxon>
        <taxon>Anabantoidei</taxon>
        <taxon>Anabantidae</taxon>
        <taxon>Anabas</taxon>
    </lineage>
</organism>
<evidence type="ECO:0000313" key="2">
    <source>
        <dbReference type="Proteomes" id="UP000265040"/>
    </source>
</evidence>
<dbReference type="OrthoDB" id="9532951at2759"/>
<reference evidence="1" key="3">
    <citation type="submission" date="2025-09" db="UniProtKB">
        <authorList>
            <consortium name="Ensembl"/>
        </authorList>
    </citation>
    <scope>IDENTIFICATION</scope>
</reference>
<dbReference type="GeneTree" id="ENSGT00940000176950"/>
<gene>
    <name evidence="1" type="primary">EXOSC1</name>
</gene>
<protein>
    <submittedName>
        <fullName evidence="1">Uncharacterized protein</fullName>
    </submittedName>
</protein>
<accession>A0A3Q1IWL9</accession>
<dbReference type="Ensembl" id="ENSATET00000008183.2">
    <property type="protein sequence ID" value="ENSATEP00000008056.2"/>
    <property type="gene ID" value="ENSATEG00000005639.2"/>
</dbReference>
<sequence length="156" mass="17251">RLCHYQWGREGQTKMPRLVDAFTAGAAVQTELQVLGGIIGLSQLLWYPHCQGQVAAQLSNDYSYTYVASVKLHVACTVCTSVSVNGVSTAYCAIIKGSRKVVCDSLVDPLVCTTLVRLEDDGDLRRRRNHQGKHQHCFFNTTKITLCGSSSIWRCV</sequence>
<proteinExistence type="predicted"/>
<dbReference type="AlphaFoldDB" id="A0A3Q1IWL9"/>
<dbReference type="Proteomes" id="UP000265040">
    <property type="component" value="Chromosome 9"/>
</dbReference>
<keyword evidence="2" id="KW-1185">Reference proteome</keyword>
<name>A0A3Q1IWL9_ANATE</name>
<evidence type="ECO:0000313" key="1">
    <source>
        <dbReference type="Ensembl" id="ENSATEP00000008056.2"/>
    </source>
</evidence>
<reference evidence="1" key="2">
    <citation type="submission" date="2025-08" db="UniProtKB">
        <authorList>
            <consortium name="Ensembl"/>
        </authorList>
    </citation>
    <scope>IDENTIFICATION</scope>
</reference>